<dbReference type="AlphaFoldDB" id="A0A7Y9UVI6"/>
<keyword evidence="4" id="KW-1003">Cell membrane</keyword>
<dbReference type="Proteomes" id="UP000540656">
    <property type="component" value="Unassembled WGS sequence"/>
</dbReference>
<comment type="subcellular location">
    <subcellularLocation>
        <location evidence="1">Cell membrane</location>
        <topology evidence="1">Single-pass membrane protein</topology>
    </subcellularLocation>
</comment>
<evidence type="ECO:0000256" key="2">
    <source>
        <dbReference type="ARBA" id="ARBA00006742"/>
    </source>
</evidence>
<proteinExistence type="inferred from homology"/>
<dbReference type="Pfam" id="PF02699">
    <property type="entry name" value="YajC"/>
    <property type="match status" value="1"/>
</dbReference>
<dbReference type="GO" id="GO:0005886">
    <property type="term" value="C:plasma membrane"/>
    <property type="evidence" value="ECO:0007669"/>
    <property type="project" value="UniProtKB-SubCell"/>
</dbReference>
<evidence type="ECO:0000256" key="4">
    <source>
        <dbReference type="ARBA" id="ARBA00022475"/>
    </source>
</evidence>
<dbReference type="GO" id="GO:0015031">
    <property type="term" value="P:protein transport"/>
    <property type="evidence" value="ECO:0007669"/>
    <property type="project" value="UniProtKB-KW"/>
</dbReference>
<reference evidence="12 13" key="1">
    <citation type="submission" date="2020-07" db="EMBL/GenBank/DDBJ databases">
        <title>Sequencing the genomes of 1000 actinobacteria strains.</title>
        <authorList>
            <person name="Klenk H.-P."/>
        </authorList>
    </citation>
    <scope>NUCLEOTIDE SEQUENCE [LARGE SCALE GENOMIC DNA]</scope>
    <source>
        <strain evidence="12 13">DSM 23819</strain>
    </source>
</reference>
<keyword evidence="7 11" id="KW-1133">Transmembrane helix</keyword>
<evidence type="ECO:0000256" key="7">
    <source>
        <dbReference type="ARBA" id="ARBA00022989"/>
    </source>
</evidence>
<feature type="region of interest" description="Disordered" evidence="10">
    <location>
        <begin position="89"/>
        <end position="119"/>
    </location>
</feature>
<evidence type="ECO:0000256" key="11">
    <source>
        <dbReference type="SAM" id="Phobius"/>
    </source>
</evidence>
<evidence type="ECO:0000313" key="13">
    <source>
        <dbReference type="Proteomes" id="UP000540656"/>
    </source>
</evidence>
<keyword evidence="6" id="KW-0653">Protein transport</keyword>
<feature type="compositionally biased region" description="Basic and acidic residues" evidence="10">
    <location>
        <begin position="101"/>
        <end position="119"/>
    </location>
</feature>
<dbReference type="PANTHER" id="PTHR33909">
    <property type="entry name" value="SEC TRANSLOCON ACCESSORY COMPLEX SUBUNIT YAJC"/>
    <property type="match status" value="1"/>
</dbReference>
<evidence type="ECO:0000256" key="8">
    <source>
        <dbReference type="ARBA" id="ARBA00023010"/>
    </source>
</evidence>
<keyword evidence="3" id="KW-0813">Transport</keyword>
<dbReference type="EMBL" id="JACCAA010000001">
    <property type="protein sequence ID" value="NYG57390.1"/>
    <property type="molecule type" value="Genomic_DNA"/>
</dbReference>
<gene>
    <name evidence="12" type="ORF">BJ980_000313</name>
</gene>
<evidence type="ECO:0000256" key="1">
    <source>
        <dbReference type="ARBA" id="ARBA00004162"/>
    </source>
</evidence>
<evidence type="ECO:0000256" key="9">
    <source>
        <dbReference type="ARBA" id="ARBA00023136"/>
    </source>
</evidence>
<keyword evidence="5 11" id="KW-0812">Transmembrane</keyword>
<keyword evidence="8" id="KW-0811">Translocation</keyword>
<evidence type="ECO:0000256" key="6">
    <source>
        <dbReference type="ARBA" id="ARBA00022927"/>
    </source>
</evidence>
<dbReference type="InterPro" id="IPR003849">
    <property type="entry name" value="Preprotein_translocase_YajC"/>
</dbReference>
<organism evidence="12 13">
    <name type="scientific">Nocardioides daedukensis</name>
    <dbReference type="NCBI Taxonomy" id="634462"/>
    <lineage>
        <taxon>Bacteria</taxon>
        <taxon>Bacillati</taxon>
        <taxon>Actinomycetota</taxon>
        <taxon>Actinomycetes</taxon>
        <taxon>Propionibacteriales</taxon>
        <taxon>Nocardioidaceae</taxon>
        <taxon>Nocardioides</taxon>
    </lineage>
</organism>
<name>A0A7Y9UVI6_9ACTN</name>
<evidence type="ECO:0000256" key="5">
    <source>
        <dbReference type="ARBA" id="ARBA00022692"/>
    </source>
</evidence>
<comment type="similarity">
    <text evidence="2">Belongs to the YajC family.</text>
</comment>
<accession>A0A7Y9UVI6</accession>
<dbReference type="PRINTS" id="PR01853">
    <property type="entry name" value="YAJCTRNLCASE"/>
</dbReference>
<dbReference type="NCBIfam" id="TIGR00739">
    <property type="entry name" value="yajC"/>
    <property type="match status" value="1"/>
</dbReference>
<comment type="caution">
    <text evidence="12">The sequence shown here is derived from an EMBL/GenBank/DDBJ whole genome shotgun (WGS) entry which is preliminary data.</text>
</comment>
<evidence type="ECO:0000256" key="10">
    <source>
        <dbReference type="SAM" id="MobiDB-lite"/>
    </source>
</evidence>
<evidence type="ECO:0000313" key="12">
    <source>
        <dbReference type="EMBL" id="NYG57390.1"/>
    </source>
</evidence>
<dbReference type="PANTHER" id="PTHR33909:SF1">
    <property type="entry name" value="SEC TRANSLOCON ACCESSORY COMPLEX SUBUNIT YAJC"/>
    <property type="match status" value="1"/>
</dbReference>
<evidence type="ECO:0000256" key="3">
    <source>
        <dbReference type="ARBA" id="ARBA00022448"/>
    </source>
</evidence>
<dbReference type="RefSeq" id="WP_246279905.1">
    <property type="nucleotide sequence ID" value="NZ_JACCAA010000001.1"/>
</dbReference>
<protein>
    <submittedName>
        <fullName evidence="12">Preprotein translocase subunit YajC</fullName>
    </submittedName>
</protein>
<keyword evidence="13" id="KW-1185">Reference proteome</keyword>
<keyword evidence="9 11" id="KW-0472">Membrane</keyword>
<dbReference type="SMART" id="SM01323">
    <property type="entry name" value="YajC"/>
    <property type="match status" value="1"/>
</dbReference>
<sequence>MSERFLLKDLLSLLPIVGIFLIFWLFVIRPASRRQKELREVQQALVVGDEVITNSGFFGVIDSFDGDRIGLRIAPDVVVTIARQAIVGKPREEGEPGSDSAGDRAVDQPGDDRNAPGEG</sequence>
<feature type="transmembrane region" description="Helical" evidence="11">
    <location>
        <begin position="12"/>
        <end position="29"/>
    </location>
</feature>